<dbReference type="EMBL" id="CP042905">
    <property type="protein sequence ID" value="QEE15941.2"/>
    <property type="molecule type" value="Genomic_DNA"/>
</dbReference>
<evidence type="ECO:0000313" key="2">
    <source>
        <dbReference type="Proteomes" id="UP000321408"/>
    </source>
</evidence>
<dbReference type="Proteomes" id="UP000321408">
    <property type="component" value="Chromosome"/>
</dbReference>
<keyword evidence="2" id="KW-1185">Reference proteome</keyword>
<dbReference type="AlphaFoldDB" id="A0A5B9DAB9"/>
<evidence type="ECO:0008006" key="3">
    <source>
        <dbReference type="Google" id="ProtNLM"/>
    </source>
</evidence>
<reference evidence="1 2" key="1">
    <citation type="journal article" date="2020" name="Nature">
        <title>Isolation of an archaeon at the prokaryote-eukaryote interface.</title>
        <authorList>
            <person name="Imachi H."/>
            <person name="Nobu M.K."/>
            <person name="Nakahara N."/>
            <person name="Morono Y."/>
            <person name="Ogawara M."/>
            <person name="Takaki Y."/>
            <person name="Takano Y."/>
            <person name="Uematsu K."/>
            <person name="Ikuta T."/>
            <person name="Ito M."/>
            <person name="Matsui Y."/>
            <person name="Miyazaki M."/>
            <person name="Murata K."/>
            <person name="Saito Y."/>
            <person name="Sakai S."/>
            <person name="Song C."/>
            <person name="Tasumi E."/>
            <person name="Yamanaka Y."/>
            <person name="Yamaguchi T."/>
            <person name="Kamagata Y."/>
            <person name="Tamaki H."/>
            <person name="Takai K."/>
        </authorList>
    </citation>
    <scope>NUCLEOTIDE SEQUENCE [LARGE SCALE GENOMIC DNA]</scope>
    <source>
        <strain evidence="1 2">MK-D1</strain>
    </source>
</reference>
<reference evidence="1 2" key="2">
    <citation type="journal article" date="2024" name="Int. J. Syst. Evol. Microbiol.">
        <title>Promethearchaeum syntrophicum gen. nov., sp. nov., an anaerobic, obligately syntrophic archaeon, the first isolate of the lineage 'Asgard' archaea, and proposal of the new archaeal phylum Promethearchaeota phyl. nov. and kingdom Promethearchaeati regn. nov.</title>
        <authorList>
            <person name="Imachi H."/>
            <person name="Nobu M.K."/>
            <person name="Kato S."/>
            <person name="Takaki Y."/>
            <person name="Miyazaki M."/>
            <person name="Miyata M."/>
            <person name="Ogawara M."/>
            <person name="Saito Y."/>
            <person name="Sakai S."/>
            <person name="Tahara Y.O."/>
            <person name="Takano Y."/>
            <person name="Tasumi E."/>
            <person name="Uematsu K."/>
            <person name="Yoshimura T."/>
            <person name="Itoh T."/>
            <person name="Ohkuma M."/>
            <person name="Takai K."/>
        </authorList>
    </citation>
    <scope>NUCLEOTIDE SEQUENCE [LARGE SCALE GENOMIC DNA]</scope>
    <source>
        <strain evidence="1 2">MK-D1</strain>
    </source>
</reference>
<evidence type="ECO:0000313" key="1">
    <source>
        <dbReference type="EMBL" id="QEE15941.2"/>
    </source>
</evidence>
<name>A0A5B9DAB9_9ARCH</name>
<sequence>MGYLEEKKNLEEIAKYLDQNEMKIPYKFQDIGDKDNEIFPTIICVFRCGELDFDVILYNLGKWIHGKALLLNTNPFPPQTLLKIYEISLGLNYDLPECTFSLFKNNLYIEIDCLVGVPFKDFKAQFESIGNGIESFLNVIKNQEISIKSTKGGLVEVKRQFE</sequence>
<proteinExistence type="predicted"/>
<organism evidence="1 2">
    <name type="scientific">Promethearchaeum syntrophicum</name>
    <dbReference type="NCBI Taxonomy" id="2594042"/>
    <lineage>
        <taxon>Archaea</taxon>
        <taxon>Promethearchaeati</taxon>
        <taxon>Promethearchaeota</taxon>
        <taxon>Promethearchaeia</taxon>
        <taxon>Promethearchaeales</taxon>
        <taxon>Promethearchaeaceae</taxon>
        <taxon>Promethearchaeum</taxon>
    </lineage>
</organism>
<gene>
    <name evidence="1" type="ORF">DSAG12_01768</name>
</gene>
<accession>A0A5B9DAB9</accession>
<protein>
    <recommendedName>
        <fullName evidence="3">Sensory transduction regulator</fullName>
    </recommendedName>
</protein>
<dbReference type="KEGG" id="psyt:DSAG12_01768"/>